<accession>A0A0D2P7J4</accession>
<dbReference type="Proteomes" id="UP000054270">
    <property type="component" value="Unassembled WGS sequence"/>
</dbReference>
<feature type="non-terminal residue" evidence="1">
    <location>
        <position position="333"/>
    </location>
</feature>
<evidence type="ECO:0000313" key="2">
    <source>
        <dbReference type="Proteomes" id="UP000054270"/>
    </source>
</evidence>
<dbReference type="EMBL" id="KN817526">
    <property type="protein sequence ID" value="KJA26939.1"/>
    <property type="molecule type" value="Genomic_DNA"/>
</dbReference>
<evidence type="ECO:0000313" key="1">
    <source>
        <dbReference type="EMBL" id="KJA26939.1"/>
    </source>
</evidence>
<gene>
    <name evidence="1" type="ORF">HYPSUDRAFT_100267</name>
</gene>
<keyword evidence="2" id="KW-1185">Reference proteome</keyword>
<protein>
    <submittedName>
        <fullName evidence="1">Uncharacterized protein</fullName>
    </submittedName>
</protein>
<organism evidence="1 2">
    <name type="scientific">Hypholoma sublateritium (strain FD-334 SS-4)</name>
    <dbReference type="NCBI Taxonomy" id="945553"/>
    <lineage>
        <taxon>Eukaryota</taxon>
        <taxon>Fungi</taxon>
        <taxon>Dikarya</taxon>
        <taxon>Basidiomycota</taxon>
        <taxon>Agaricomycotina</taxon>
        <taxon>Agaricomycetes</taxon>
        <taxon>Agaricomycetidae</taxon>
        <taxon>Agaricales</taxon>
        <taxon>Agaricineae</taxon>
        <taxon>Strophariaceae</taxon>
        <taxon>Hypholoma</taxon>
    </lineage>
</organism>
<reference evidence="2" key="1">
    <citation type="submission" date="2014-04" db="EMBL/GenBank/DDBJ databases">
        <title>Evolutionary Origins and Diversification of the Mycorrhizal Mutualists.</title>
        <authorList>
            <consortium name="DOE Joint Genome Institute"/>
            <consortium name="Mycorrhizal Genomics Consortium"/>
            <person name="Kohler A."/>
            <person name="Kuo A."/>
            <person name="Nagy L.G."/>
            <person name="Floudas D."/>
            <person name="Copeland A."/>
            <person name="Barry K.W."/>
            <person name="Cichocki N."/>
            <person name="Veneault-Fourrey C."/>
            <person name="LaButti K."/>
            <person name="Lindquist E.A."/>
            <person name="Lipzen A."/>
            <person name="Lundell T."/>
            <person name="Morin E."/>
            <person name="Murat C."/>
            <person name="Riley R."/>
            <person name="Ohm R."/>
            <person name="Sun H."/>
            <person name="Tunlid A."/>
            <person name="Henrissat B."/>
            <person name="Grigoriev I.V."/>
            <person name="Hibbett D.S."/>
            <person name="Martin F."/>
        </authorList>
    </citation>
    <scope>NUCLEOTIDE SEQUENCE [LARGE SCALE GENOMIC DNA]</scope>
    <source>
        <strain evidence="2">FD-334 SS-4</strain>
    </source>
</reference>
<name>A0A0D2P7J4_HYPSF</name>
<dbReference type="AlphaFoldDB" id="A0A0D2P7J4"/>
<sequence length="333" mass="36554">LLLEDNEDVVDVGTWEDWNGAEAGIDVYGKVLRASTDWLEQHNVFGLERFEPTKNVEIIELPGYSHDTDSTELISRLKSIIEAPFRSLHDVLHPEIDPSGVVAGLLAAPTSPLYTALLFLLPSSPTPLDSEFIRSLSAHIPLIVLPRLSGSHRIAESSARTPHIPSAKLSAFRPASPVALRNGLFRSPETAALLRAEAVDRFLRWREVEKAVEGIWESSLNTNATSEKGEGWSKARWEAEWMEDHAQEVARRVREDATRNGPAHCMDGPHAHGLHPSFDPLHLPSLIVFSVSLIGPLRVRVWASLQSAVESLNETKVQVALFGGFCVGVGAGI</sequence>
<feature type="non-terminal residue" evidence="1">
    <location>
        <position position="1"/>
    </location>
</feature>
<dbReference type="OrthoDB" id="3350156at2759"/>
<proteinExistence type="predicted"/>